<dbReference type="InterPro" id="IPR006085">
    <property type="entry name" value="XPG_DNA_repair_N"/>
</dbReference>
<dbReference type="SUPFAM" id="SSF88723">
    <property type="entry name" value="PIN domain-like"/>
    <property type="match status" value="1"/>
</dbReference>
<dbReference type="InterPro" id="IPR026832">
    <property type="entry name" value="Asteroid"/>
</dbReference>
<accession>A0AAW1LUY2</accession>
<dbReference type="PANTHER" id="PTHR15665">
    <property type="entry name" value="ASTEROID PROTEIN"/>
    <property type="match status" value="1"/>
</dbReference>
<evidence type="ECO:0000256" key="1">
    <source>
        <dbReference type="ARBA" id="ARBA00007398"/>
    </source>
</evidence>
<feature type="compositionally biased region" description="Acidic residues" evidence="2">
    <location>
        <begin position="334"/>
        <end position="344"/>
    </location>
</feature>
<evidence type="ECO:0000313" key="4">
    <source>
        <dbReference type="EMBL" id="KAK9737645.1"/>
    </source>
</evidence>
<reference evidence="4 5" key="1">
    <citation type="journal article" date="2024" name="BMC Genomics">
        <title>De novo assembly and annotation of Popillia japonica's genome with initial clues to its potential as an invasive pest.</title>
        <authorList>
            <person name="Cucini C."/>
            <person name="Boschi S."/>
            <person name="Funari R."/>
            <person name="Cardaioli E."/>
            <person name="Iannotti N."/>
            <person name="Marturano G."/>
            <person name="Paoli F."/>
            <person name="Bruttini M."/>
            <person name="Carapelli A."/>
            <person name="Frati F."/>
            <person name="Nardi F."/>
        </authorList>
    </citation>
    <scope>NUCLEOTIDE SEQUENCE [LARGE SCALE GENOMIC DNA]</scope>
    <source>
        <strain evidence="4">DMR45628</strain>
    </source>
</reference>
<dbReference type="PANTHER" id="PTHR15665:SF1">
    <property type="entry name" value="PROTEIN ASTEROID HOMOLOG 1"/>
    <property type="match status" value="1"/>
</dbReference>
<keyword evidence="5" id="KW-1185">Reference proteome</keyword>
<evidence type="ECO:0000259" key="3">
    <source>
        <dbReference type="Pfam" id="PF00752"/>
    </source>
</evidence>
<feature type="compositionally biased region" description="Acidic residues" evidence="2">
    <location>
        <begin position="713"/>
        <end position="727"/>
    </location>
</feature>
<feature type="region of interest" description="Disordered" evidence="2">
    <location>
        <begin position="704"/>
        <end position="727"/>
    </location>
</feature>
<comment type="caution">
    <text evidence="4">The sequence shown here is derived from an EMBL/GenBank/DDBJ whole genome shotgun (WGS) entry which is preliminary data.</text>
</comment>
<dbReference type="InterPro" id="IPR029060">
    <property type="entry name" value="PIN-like_dom_sf"/>
</dbReference>
<evidence type="ECO:0000256" key="2">
    <source>
        <dbReference type="SAM" id="MobiDB-lite"/>
    </source>
</evidence>
<sequence>MGVRGLTTFIAQNPDRYLKRYELHDTYLVIDGNNLAAQLYKWHAKCYDCFGGDYDKYAQCVLNFFTALRECNITPLIVFDGGYENKKLKTVYSRIKTRIKQAKILNSATENCMTVFPLFLRELFVEIILKLNIKSIRCLVEADFEMACISRKLSCPILSYDSDFYIFDVEYIPFNTVTLHTVKSSKKKDYKYLDCQIYRVDHFLAVYRGLKKECMPLLGVLLGNDYIRISVFRNFYKHLKKAPIKPGNSDQQRRIKSLIAWLQNETFESAIRKVLGRTKQIYRKRVAKQIQSVADTYVCSESDLFKYFNLKIDENVKKKVQKINTEIDLNDIEDELTDSDESNDENEKIESSEDEEDELIEDQQEELTLSYLPTYFEEKYIRCLYPACFLDIIIHNRYFFIPLIEDYYKPQCQKISLKVLTAIATILSENNKDLKYILRNQYGKLGTYYLPKSEKINLNFTQLESLSQDNAVLNILSILQMSDPDLFKDLDQFPPKWRLYIVSMIYWIENAVPSVNEYNIDALLFSAIILDAVGWEFCRNEAKFLRKYKNNFNSIQNNAVKAINSTETTKFTLDSITNDEKIMIMKEIISYFDMIIKLRRNPKIFDHGIIHVYAQFQSCAYHIKFLNTLLNNPFEDYLIADFFNGTLIYNLTNNFCSRPQLDTYLQMLMRNTPNIYSNFVFIKEFVKARISGIASKHIVPKKKRRRKKKANEADVDDDVDSSGEDEDIFDENNRFSALKILDEQ</sequence>
<gene>
    <name evidence="4" type="ORF">QE152_g10541</name>
</gene>
<name>A0AAW1LUY2_POPJA</name>
<comment type="similarity">
    <text evidence="1">Belongs to the asteroid family.</text>
</comment>
<dbReference type="Pfam" id="PF00752">
    <property type="entry name" value="XPG_N"/>
    <property type="match status" value="1"/>
</dbReference>
<protein>
    <submittedName>
        <fullName evidence="4">XPG domain containing</fullName>
    </submittedName>
</protein>
<feature type="region of interest" description="Disordered" evidence="2">
    <location>
        <begin position="334"/>
        <end position="357"/>
    </location>
</feature>
<dbReference type="AlphaFoldDB" id="A0AAW1LUY2"/>
<dbReference type="EMBL" id="JASPKY010000097">
    <property type="protein sequence ID" value="KAK9737645.1"/>
    <property type="molecule type" value="Genomic_DNA"/>
</dbReference>
<dbReference type="Gene3D" id="3.40.50.1010">
    <property type="entry name" value="5'-nuclease"/>
    <property type="match status" value="1"/>
</dbReference>
<evidence type="ECO:0000313" key="5">
    <source>
        <dbReference type="Proteomes" id="UP001458880"/>
    </source>
</evidence>
<proteinExistence type="inferred from homology"/>
<organism evidence="4 5">
    <name type="scientific">Popillia japonica</name>
    <name type="common">Japanese beetle</name>
    <dbReference type="NCBI Taxonomy" id="7064"/>
    <lineage>
        <taxon>Eukaryota</taxon>
        <taxon>Metazoa</taxon>
        <taxon>Ecdysozoa</taxon>
        <taxon>Arthropoda</taxon>
        <taxon>Hexapoda</taxon>
        <taxon>Insecta</taxon>
        <taxon>Pterygota</taxon>
        <taxon>Neoptera</taxon>
        <taxon>Endopterygota</taxon>
        <taxon>Coleoptera</taxon>
        <taxon>Polyphaga</taxon>
        <taxon>Scarabaeiformia</taxon>
        <taxon>Scarabaeidae</taxon>
        <taxon>Rutelinae</taxon>
        <taxon>Popillia</taxon>
    </lineage>
</organism>
<feature type="domain" description="XPG N-terminal" evidence="3">
    <location>
        <begin position="1"/>
        <end position="98"/>
    </location>
</feature>
<dbReference type="GO" id="GO:0004518">
    <property type="term" value="F:nuclease activity"/>
    <property type="evidence" value="ECO:0007669"/>
    <property type="project" value="InterPro"/>
</dbReference>
<dbReference type="Proteomes" id="UP001458880">
    <property type="component" value="Unassembled WGS sequence"/>
</dbReference>